<dbReference type="GO" id="GO:0000976">
    <property type="term" value="F:transcription cis-regulatory region binding"/>
    <property type="evidence" value="ECO:0007669"/>
    <property type="project" value="TreeGrafter"/>
</dbReference>
<evidence type="ECO:0000313" key="7">
    <source>
        <dbReference type="EMBL" id="TDU28789.1"/>
    </source>
</evidence>
<keyword evidence="3" id="KW-0804">Transcription</keyword>
<feature type="compositionally biased region" description="Basic and acidic residues" evidence="5">
    <location>
        <begin position="28"/>
        <end position="38"/>
    </location>
</feature>
<dbReference type="Proteomes" id="UP000295341">
    <property type="component" value="Unassembled WGS sequence"/>
</dbReference>
<protein>
    <submittedName>
        <fullName evidence="7">TetR family transcriptional regulator</fullName>
    </submittedName>
</protein>
<evidence type="ECO:0000256" key="3">
    <source>
        <dbReference type="ARBA" id="ARBA00023163"/>
    </source>
</evidence>
<evidence type="ECO:0000313" key="8">
    <source>
        <dbReference type="Proteomes" id="UP000295341"/>
    </source>
</evidence>
<keyword evidence="2 4" id="KW-0238">DNA-binding</keyword>
<dbReference type="EMBL" id="SOBT01000009">
    <property type="protein sequence ID" value="TDU28789.1"/>
    <property type="molecule type" value="Genomic_DNA"/>
</dbReference>
<evidence type="ECO:0000256" key="5">
    <source>
        <dbReference type="SAM" id="MobiDB-lite"/>
    </source>
</evidence>
<evidence type="ECO:0000256" key="2">
    <source>
        <dbReference type="ARBA" id="ARBA00023125"/>
    </source>
</evidence>
<comment type="caution">
    <text evidence="7">The sequence shown here is derived from an EMBL/GenBank/DDBJ whole genome shotgun (WGS) entry which is preliminary data.</text>
</comment>
<dbReference type="PANTHER" id="PTHR30055:SF234">
    <property type="entry name" value="HTH-TYPE TRANSCRIPTIONAL REGULATOR BETI"/>
    <property type="match status" value="1"/>
</dbReference>
<feature type="region of interest" description="Disordered" evidence="5">
    <location>
        <begin position="1"/>
        <end position="38"/>
    </location>
</feature>
<proteinExistence type="predicted"/>
<name>A0A4R7P5U5_9GAMM</name>
<organism evidence="7 8">
    <name type="scientific">Panacagrimonas perspica</name>
    <dbReference type="NCBI Taxonomy" id="381431"/>
    <lineage>
        <taxon>Bacteria</taxon>
        <taxon>Pseudomonadati</taxon>
        <taxon>Pseudomonadota</taxon>
        <taxon>Gammaproteobacteria</taxon>
        <taxon>Nevskiales</taxon>
        <taxon>Nevskiaceae</taxon>
        <taxon>Panacagrimonas</taxon>
    </lineage>
</organism>
<evidence type="ECO:0000256" key="1">
    <source>
        <dbReference type="ARBA" id="ARBA00023015"/>
    </source>
</evidence>
<evidence type="ECO:0000256" key="4">
    <source>
        <dbReference type="PROSITE-ProRule" id="PRU00335"/>
    </source>
</evidence>
<dbReference type="PRINTS" id="PR00455">
    <property type="entry name" value="HTHTETR"/>
</dbReference>
<dbReference type="Gene3D" id="1.10.357.10">
    <property type="entry name" value="Tetracycline Repressor, domain 2"/>
    <property type="match status" value="1"/>
</dbReference>
<sequence length="243" mass="26826">MPRVPSSTSTSRPRARAASGTRASATEGARRTQTERSDAMRKRLIDATLHCLTNDGYAGTTVSSIVRRAGVSRGAHLHHFPTKNALILEATEFLMRRAYRVLGEMLLAIAEDENRVAAVVDGAWKAIYGTRQFGAYFELIAAAKHDPELARAMQTLSERTMRTIDGAIVHYFEKRGENVETPRDLFVLTHWLMSGLAAGERASVTAADSQHFLGVWARLIATQMRAKRGVRTAPPRPPEWISG</sequence>
<feature type="domain" description="HTH tetR-type" evidence="6">
    <location>
        <begin position="38"/>
        <end position="98"/>
    </location>
</feature>
<dbReference type="InterPro" id="IPR001647">
    <property type="entry name" value="HTH_TetR"/>
</dbReference>
<dbReference type="InterPro" id="IPR050109">
    <property type="entry name" value="HTH-type_TetR-like_transc_reg"/>
</dbReference>
<evidence type="ECO:0000259" key="6">
    <source>
        <dbReference type="PROSITE" id="PS50977"/>
    </source>
</evidence>
<dbReference type="AlphaFoldDB" id="A0A4R7P5U5"/>
<keyword evidence="8" id="KW-1185">Reference proteome</keyword>
<keyword evidence="1" id="KW-0805">Transcription regulation</keyword>
<feature type="DNA-binding region" description="H-T-H motif" evidence="4">
    <location>
        <begin position="61"/>
        <end position="80"/>
    </location>
</feature>
<dbReference type="PROSITE" id="PS50977">
    <property type="entry name" value="HTH_TETR_2"/>
    <property type="match status" value="1"/>
</dbReference>
<dbReference type="PANTHER" id="PTHR30055">
    <property type="entry name" value="HTH-TYPE TRANSCRIPTIONAL REGULATOR RUTR"/>
    <property type="match status" value="1"/>
</dbReference>
<dbReference type="InterPro" id="IPR009057">
    <property type="entry name" value="Homeodomain-like_sf"/>
</dbReference>
<dbReference type="Pfam" id="PF00440">
    <property type="entry name" value="TetR_N"/>
    <property type="match status" value="1"/>
</dbReference>
<feature type="compositionally biased region" description="Low complexity" evidence="5">
    <location>
        <begin position="1"/>
        <end position="27"/>
    </location>
</feature>
<accession>A0A4R7P5U5</accession>
<reference evidence="7 8" key="1">
    <citation type="submission" date="2019-03" db="EMBL/GenBank/DDBJ databases">
        <title>Genomic Encyclopedia of Type Strains, Phase IV (KMG-IV): sequencing the most valuable type-strain genomes for metagenomic binning, comparative biology and taxonomic classification.</title>
        <authorList>
            <person name="Goeker M."/>
        </authorList>
    </citation>
    <scope>NUCLEOTIDE SEQUENCE [LARGE SCALE GENOMIC DNA]</scope>
    <source>
        <strain evidence="7 8">DSM 26377</strain>
    </source>
</reference>
<dbReference type="SUPFAM" id="SSF46689">
    <property type="entry name" value="Homeodomain-like"/>
    <property type="match status" value="1"/>
</dbReference>
<gene>
    <name evidence="7" type="ORF">DFR24_3169</name>
</gene>
<dbReference type="GO" id="GO:0003700">
    <property type="term" value="F:DNA-binding transcription factor activity"/>
    <property type="evidence" value="ECO:0007669"/>
    <property type="project" value="TreeGrafter"/>
</dbReference>